<feature type="region of interest" description="Uridylyltransferase" evidence="7">
    <location>
        <begin position="1"/>
        <end position="382"/>
    </location>
</feature>
<dbReference type="Pfam" id="PF24931">
    <property type="entry name" value="ACT_ACR9_3rd"/>
    <property type="match status" value="1"/>
</dbReference>
<accession>A0A519B9S7</accession>
<dbReference type="SUPFAM" id="SSF55021">
    <property type="entry name" value="ACT-like"/>
    <property type="match status" value="2"/>
</dbReference>
<keyword evidence="5 7" id="KW-0460">Magnesium</keyword>
<evidence type="ECO:0000256" key="2">
    <source>
        <dbReference type="ARBA" id="ARBA00022695"/>
    </source>
</evidence>
<keyword evidence="1 7" id="KW-0808">Transferase</keyword>
<organism evidence="9 10">
    <name type="scientific">Candidatus Acidulodesulfobacterium ferriphilum</name>
    <dbReference type="NCBI Taxonomy" id="2597223"/>
    <lineage>
        <taxon>Bacteria</taxon>
        <taxon>Deltaproteobacteria</taxon>
        <taxon>Candidatus Acidulodesulfobacterales</taxon>
        <taxon>Candidatus Acidulodesulfobacterium</taxon>
    </lineage>
</organism>
<dbReference type="InterPro" id="IPR003607">
    <property type="entry name" value="HD/PDEase_dom"/>
</dbReference>
<evidence type="ECO:0000313" key="10">
    <source>
        <dbReference type="Proteomes" id="UP000320813"/>
    </source>
</evidence>
<comment type="function">
    <text evidence="7">Modifies, by uridylylation and deuridylylation, the PII regulatory proteins (GlnB and homologs), in response to the nitrogen status of the cell that GlnD senses through the glutamine level. Under low glutamine levels, catalyzes the conversion of the PII proteins and UTP to PII-UMP and PPi, while under higher glutamine levels, GlnD hydrolyzes PII-UMP to PII and UMP (deuridylylation). Thus, controls uridylylation state and activity of the PII proteins, and plays an important role in the regulation of nitrogen metabolism.</text>
</comment>
<evidence type="ECO:0000313" key="9">
    <source>
        <dbReference type="EMBL" id="RZD14040.1"/>
    </source>
</evidence>
<dbReference type="HAMAP" id="MF_00277">
    <property type="entry name" value="PII_uridylyl_transf"/>
    <property type="match status" value="1"/>
</dbReference>
<evidence type="ECO:0000256" key="5">
    <source>
        <dbReference type="ARBA" id="ARBA00022842"/>
    </source>
</evidence>
<dbReference type="InterPro" id="IPR043519">
    <property type="entry name" value="NT_sf"/>
</dbReference>
<dbReference type="Pfam" id="PF08335">
    <property type="entry name" value="GlnD_UR_UTase"/>
    <property type="match status" value="1"/>
</dbReference>
<comment type="domain">
    <text evidence="7">Has four distinct domains: an N-terminal nucleotidyltransferase (NT) domain responsible for UTase activity, a central HD domain that encodes UR activity, and two C-terminal ACT domains that seem to have a role in glutamine sensing.</text>
</comment>
<dbReference type="InterPro" id="IPR013546">
    <property type="entry name" value="PII_UdlTrfase/GS_AdlTrfase"/>
</dbReference>
<evidence type="ECO:0000256" key="7">
    <source>
        <dbReference type="HAMAP-Rule" id="MF_00277"/>
    </source>
</evidence>
<keyword evidence="2 7" id="KW-0548">Nucleotidyltransferase</keyword>
<comment type="caution">
    <text evidence="7">Lacks conserved residue(s) required for the propagation of feature annotation.</text>
</comment>
<protein>
    <recommendedName>
        <fullName evidence="7">Bifunctional uridylyltransferase/uridylyl-removing enzyme</fullName>
        <shortName evidence="7">UTase/UR</shortName>
    </recommendedName>
    <alternativeName>
        <fullName evidence="7">Bifunctional [protein-PII] modification enzyme</fullName>
    </alternativeName>
    <alternativeName>
        <fullName evidence="7">Bifunctional nitrogen sensor protein</fullName>
    </alternativeName>
    <domain>
        <recommendedName>
            <fullName evidence="7">[Protein-PII] uridylyltransferase</fullName>
            <shortName evidence="7">PII uridylyltransferase</shortName>
            <shortName evidence="7">UTase</shortName>
            <ecNumber evidence="7">2.7.7.59</ecNumber>
        </recommendedName>
    </domain>
    <domain>
        <recommendedName>
            <fullName evidence="7">[Protein-PII]-UMP uridylyl-removing enzyme</fullName>
            <shortName evidence="7">UR</shortName>
            <ecNumber evidence="7">3.1.4.-</ecNumber>
        </recommendedName>
    </domain>
</protein>
<dbReference type="Proteomes" id="UP000320813">
    <property type="component" value="Unassembled WGS sequence"/>
</dbReference>
<dbReference type="AlphaFoldDB" id="A0A519B9S7"/>
<keyword evidence="6 7" id="KW-0511">Multifunctional enzyme</keyword>
<evidence type="ECO:0000256" key="1">
    <source>
        <dbReference type="ARBA" id="ARBA00022679"/>
    </source>
</evidence>
<comment type="similarity">
    <text evidence="7">Belongs to the GlnD family.</text>
</comment>
<dbReference type="GO" id="GO:0006808">
    <property type="term" value="P:regulation of nitrogen utilization"/>
    <property type="evidence" value="ECO:0007669"/>
    <property type="project" value="UniProtKB-UniRule"/>
</dbReference>
<dbReference type="EMBL" id="SGBD01000004">
    <property type="protein sequence ID" value="RZD14040.1"/>
    <property type="molecule type" value="Genomic_DNA"/>
</dbReference>
<sequence length="935" mass="108927">MTPKDLKEKIALEYKSLKDDLLNFSSFHTTKRISLFFDSLIIEAFPDIKTQNDFCLIAGGSYSNLELCPYSDVDIMVITRDGLAQEDVSKRLKDFFYLFWDASVDLAQSVRTVKEAIGLMKTDFNTYTSFINARYIAGNKELYDGFKNEFKKIDACSVFLVELMKSLRRRRLINVMVDNDIFLLEPDVKEGIGGLRDYSFCEWVYYIAKKPFAPLNFLHNNPNIINYENEILFNGSGSLDNDKGGNNNDRHGGVRAARGGGNGEEIISETFKLMQLDSSLNAGDIINLYSGKEFILKVRVMMHLIAQKKLDRLTFDIQEKLSHAFYYKDGKFLNKIEYFMHDYYINAKNIHIISRLIINFLIKPEVLVQKSRQLYNLNVEKSVNLGNNLYFENGLICIRDRKIFLTDVKNIFRLLDAYQITGERLDIESINLLKMACSAHRKLIKNDDYSKSFFINLLKKKKRVYQTLLLMHETKILSALIPEFEKIDSLSTNDVYHVYTVDAHSLNGIRYLEDMVNLRINKDLRETFEHLKGDDLLILNFSLLLHDIGKGYSAHHEQVGSKIAVKAAKRLGFDEESQNFVNFLILNHFLLPLTSERRDIHDPATIKSISYTVKDMRHLQFLFIVSLCDSMAVSKTRFNSWRKMLLVELYDRTLMFLKNSEEYFRGDLYYIDRIYEYVSQFAGKRGYNFLKSITTGNLKGFINDYIGKFYSATRYLMRESPENILLHLKLFSKITGKHRFNFMAKAHIEEDYYEIVICGEDKKTIFSDITGVLSYFDFNIMSADINTRRDGKFIDTFFVNHIYKKVDGKIDWHKLRNTFFNVFNGKELLQDMFKKKRQNEGLFKKSAPHVSNSVEIYNNLSDEFTVIEIQALDRKGLLYDIGRIFNRFDINIFVSKITTQGNKAFDTFYVKDNGEGKIKSLLKIRNIKKAVIEEL</sequence>
<dbReference type="SUPFAM" id="SSF109604">
    <property type="entry name" value="HD-domain/PDEase-like"/>
    <property type="match status" value="1"/>
</dbReference>
<proteinExistence type="inferred from homology"/>
<evidence type="ECO:0000256" key="3">
    <source>
        <dbReference type="ARBA" id="ARBA00022737"/>
    </source>
</evidence>
<dbReference type="EC" id="3.1.4.-" evidence="7"/>
<dbReference type="GO" id="GO:0008081">
    <property type="term" value="F:phosphoric diester hydrolase activity"/>
    <property type="evidence" value="ECO:0007669"/>
    <property type="project" value="UniProtKB-UniRule"/>
</dbReference>
<feature type="domain" description="ACT" evidence="8">
    <location>
        <begin position="754"/>
        <end position="833"/>
    </location>
</feature>
<evidence type="ECO:0000259" key="8">
    <source>
        <dbReference type="PROSITE" id="PS51671"/>
    </source>
</evidence>
<dbReference type="SUPFAM" id="SSF81301">
    <property type="entry name" value="Nucleotidyltransferase"/>
    <property type="match status" value="1"/>
</dbReference>
<dbReference type="InterPro" id="IPR010043">
    <property type="entry name" value="UTase/UR"/>
</dbReference>
<comment type="activity regulation">
    <text evidence="7">Uridylyltransferase (UTase) activity is inhibited by glutamine, while glutamine activates uridylyl-removing (UR) activity.</text>
</comment>
<feature type="domain" description="ACT" evidence="8">
    <location>
        <begin position="866"/>
        <end position="935"/>
    </location>
</feature>
<dbReference type="PROSITE" id="PS51671">
    <property type="entry name" value="ACT"/>
    <property type="match status" value="2"/>
</dbReference>
<keyword evidence="4 7" id="KW-0378">Hydrolase</keyword>
<dbReference type="SMART" id="SM00471">
    <property type="entry name" value="HDc"/>
    <property type="match status" value="1"/>
</dbReference>
<dbReference type="PANTHER" id="PTHR47320:SF1">
    <property type="entry name" value="BIFUNCTIONAL URIDYLYLTRANSFERASE_URIDYLYL-REMOVING ENZYME"/>
    <property type="match status" value="1"/>
</dbReference>
<comment type="caution">
    <text evidence="9">The sequence shown here is derived from an EMBL/GenBank/DDBJ whole genome shotgun (WGS) entry which is preliminary data.</text>
</comment>
<gene>
    <name evidence="7" type="primary">glnD</name>
    <name evidence="9" type="ORF">EVJ47_07340</name>
</gene>
<dbReference type="InterPro" id="IPR002912">
    <property type="entry name" value="ACT_dom"/>
</dbReference>
<reference evidence="9 10" key="1">
    <citation type="submission" date="2019-01" db="EMBL/GenBank/DDBJ databases">
        <title>Insights into ecological role of a new deltaproteobacterial order Candidatus Sinidesulfobacterales (Sva0485) by metagenomics and metatranscriptomics.</title>
        <authorList>
            <person name="Tan S."/>
            <person name="Liu J."/>
            <person name="Fang Y."/>
            <person name="Hedlund B.P."/>
            <person name="Lian Z.H."/>
            <person name="Huang L.Y."/>
            <person name="Li J.T."/>
            <person name="Huang L.N."/>
            <person name="Li W.J."/>
            <person name="Jiang H.C."/>
            <person name="Dong H.L."/>
            <person name="Shu W.S."/>
        </authorList>
    </citation>
    <scope>NUCLEOTIDE SEQUENCE [LARGE SCALE GENOMIC DNA]</scope>
    <source>
        <strain evidence="9">AP3</strain>
    </source>
</reference>
<dbReference type="EC" id="2.7.7.59" evidence="7"/>
<evidence type="ECO:0000256" key="4">
    <source>
        <dbReference type="ARBA" id="ARBA00022801"/>
    </source>
</evidence>
<dbReference type="CDD" id="cd04873">
    <property type="entry name" value="ACT_UUR-ACR-like"/>
    <property type="match status" value="1"/>
</dbReference>
<dbReference type="Gene3D" id="1.10.3090.10">
    <property type="entry name" value="cca-adding enzyme, domain 2"/>
    <property type="match status" value="1"/>
</dbReference>
<dbReference type="PIRSF" id="PIRSF006288">
    <property type="entry name" value="PII_uridyltransf"/>
    <property type="match status" value="1"/>
</dbReference>
<dbReference type="GO" id="GO:0008773">
    <property type="term" value="F:[protein-PII] uridylyltransferase activity"/>
    <property type="evidence" value="ECO:0007669"/>
    <property type="project" value="UniProtKB-UniRule"/>
</dbReference>
<dbReference type="InterPro" id="IPR045865">
    <property type="entry name" value="ACT-like_dom_sf"/>
</dbReference>
<dbReference type="PANTHER" id="PTHR47320">
    <property type="entry name" value="BIFUNCTIONAL URIDYLYLTRANSFERASE/URIDYLYL-REMOVING ENZYME"/>
    <property type="match status" value="1"/>
</dbReference>
<keyword evidence="3" id="KW-0677">Repeat</keyword>
<comment type="catalytic activity">
    <reaction evidence="7">
        <text>[protein-PII]-L-tyrosine + UTP = [protein-PII]-uridylyl-L-tyrosine + diphosphate</text>
        <dbReference type="Rhea" id="RHEA:13673"/>
        <dbReference type="Rhea" id="RHEA-COMP:12147"/>
        <dbReference type="Rhea" id="RHEA-COMP:12148"/>
        <dbReference type="ChEBI" id="CHEBI:33019"/>
        <dbReference type="ChEBI" id="CHEBI:46398"/>
        <dbReference type="ChEBI" id="CHEBI:46858"/>
        <dbReference type="ChEBI" id="CHEBI:90602"/>
        <dbReference type="EC" id="2.7.7.59"/>
    </reaction>
</comment>
<evidence type="ECO:0000256" key="6">
    <source>
        <dbReference type="ARBA" id="ARBA00023268"/>
    </source>
</evidence>
<name>A0A519B9S7_9DELT</name>
<comment type="catalytic activity">
    <reaction evidence="7">
        <text>[protein-PII]-uridylyl-L-tyrosine + H2O = [protein-PII]-L-tyrosine + UMP + H(+)</text>
        <dbReference type="Rhea" id="RHEA:48600"/>
        <dbReference type="Rhea" id="RHEA-COMP:12147"/>
        <dbReference type="Rhea" id="RHEA-COMP:12148"/>
        <dbReference type="ChEBI" id="CHEBI:15377"/>
        <dbReference type="ChEBI" id="CHEBI:15378"/>
        <dbReference type="ChEBI" id="CHEBI:46858"/>
        <dbReference type="ChEBI" id="CHEBI:57865"/>
        <dbReference type="ChEBI" id="CHEBI:90602"/>
    </reaction>
</comment>
<comment type="cofactor">
    <cofactor evidence="7">
        <name>Mg(2+)</name>
        <dbReference type="ChEBI" id="CHEBI:18420"/>
    </cofactor>
</comment>